<evidence type="ECO:0000256" key="1">
    <source>
        <dbReference type="SAM" id="MobiDB-lite"/>
    </source>
</evidence>
<keyword evidence="3" id="KW-1185">Reference proteome</keyword>
<dbReference type="AlphaFoldDB" id="A0A074W2V9"/>
<evidence type="ECO:0000313" key="2">
    <source>
        <dbReference type="EMBL" id="KEQ64267.1"/>
    </source>
</evidence>
<protein>
    <submittedName>
        <fullName evidence="2">Uncharacterized protein</fullName>
    </submittedName>
</protein>
<dbReference type="Proteomes" id="UP000030672">
    <property type="component" value="Unassembled WGS sequence"/>
</dbReference>
<gene>
    <name evidence="2" type="ORF">M437DRAFT_64818</name>
</gene>
<dbReference type="EMBL" id="KL584829">
    <property type="protein sequence ID" value="KEQ64267.1"/>
    <property type="molecule type" value="Genomic_DNA"/>
</dbReference>
<feature type="region of interest" description="Disordered" evidence="1">
    <location>
        <begin position="106"/>
        <end position="151"/>
    </location>
</feature>
<dbReference type="PROSITE" id="PS51257">
    <property type="entry name" value="PROKAR_LIPOPROTEIN"/>
    <property type="match status" value="1"/>
</dbReference>
<dbReference type="HOGENOM" id="CLU_1731062_0_0_1"/>
<accession>A0A074W2V9</accession>
<proteinExistence type="predicted"/>
<name>A0A074W2V9_AURM1</name>
<dbReference type="GeneID" id="63917855"/>
<dbReference type="RefSeq" id="XP_040881290.1">
    <property type="nucleotide sequence ID" value="XM_041024482.1"/>
</dbReference>
<reference evidence="2 3" key="1">
    <citation type="journal article" date="2014" name="BMC Genomics">
        <title>Genome sequencing of four Aureobasidium pullulans varieties: biotechnological potential, stress tolerance, and description of new species.</title>
        <authorList>
            <person name="Gostin Ar C."/>
            <person name="Ohm R.A."/>
            <person name="Kogej T."/>
            <person name="Sonjak S."/>
            <person name="Turk M."/>
            <person name="Zajc J."/>
            <person name="Zalar P."/>
            <person name="Grube M."/>
            <person name="Sun H."/>
            <person name="Han J."/>
            <person name="Sharma A."/>
            <person name="Chiniquy J."/>
            <person name="Ngan C.Y."/>
            <person name="Lipzen A."/>
            <person name="Barry K."/>
            <person name="Grigoriev I.V."/>
            <person name="Gunde-Cimerman N."/>
        </authorList>
    </citation>
    <scope>NUCLEOTIDE SEQUENCE [LARGE SCALE GENOMIC DNA]</scope>
    <source>
        <strain evidence="2 3">CBS 110374</strain>
    </source>
</reference>
<feature type="compositionally biased region" description="Low complexity" evidence="1">
    <location>
        <begin position="115"/>
        <end position="126"/>
    </location>
</feature>
<sequence>MIATKNVTSRGSSHLSILISCTKPKPDRRLSKGSALANNGSTSVPACCQCVGRQASGPMQQTVLETLTIKVVGMNEVYRFAISTSSWQESTNAFCVVKSETIKQKVKHHGSIDISQKSAAKQAEASDPNDHPDSIPKTGEGTKRSILREDH</sequence>
<evidence type="ECO:0000313" key="3">
    <source>
        <dbReference type="Proteomes" id="UP000030672"/>
    </source>
</evidence>
<organism evidence="2 3">
    <name type="scientific">Aureobasidium melanogenum (strain CBS 110374)</name>
    <name type="common">Aureobasidium pullulans var. melanogenum</name>
    <dbReference type="NCBI Taxonomy" id="1043003"/>
    <lineage>
        <taxon>Eukaryota</taxon>
        <taxon>Fungi</taxon>
        <taxon>Dikarya</taxon>
        <taxon>Ascomycota</taxon>
        <taxon>Pezizomycotina</taxon>
        <taxon>Dothideomycetes</taxon>
        <taxon>Dothideomycetidae</taxon>
        <taxon>Dothideales</taxon>
        <taxon>Saccotheciaceae</taxon>
        <taxon>Aureobasidium</taxon>
    </lineage>
</organism>
<feature type="compositionally biased region" description="Basic and acidic residues" evidence="1">
    <location>
        <begin position="128"/>
        <end position="151"/>
    </location>
</feature>